<dbReference type="InterPro" id="IPR016185">
    <property type="entry name" value="PreATP-grasp_dom_sf"/>
</dbReference>
<dbReference type="STRING" id="68895.RR42_m3678"/>
<comment type="catalytic activity">
    <reaction evidence="16 17">
        <text>2 D-alanine + ATP = D-alanyl-D-alanine + ADP + phosphate + H(+)</text>
        <dbReference type="Rhea" id="RHEA:11224"/>
        <dbReference type="ChEBI" id="CHEBI:15378"/>
        <dbReference type="ChEBI" id="CHEBI:30616"/>
        <dbReference type="ChEBI" id="CHEBI:43474"/>
        <dbReference type="ChEBI" id="CHEBI:57416"/>
        <dbReference type="ChEBI" id="CHEBI:57822"/>
        <dbReference type="ChEBI" id="CHEBI:456216"/>
        <dbReference type="EC" id="6.3.2.4"/>
    </reaction>
</comment>
<dbReference type="FunFam" id="3.40.50.20:FF:000013">
    <property type="entry name" value="D-alanine--D-alanine ligase"/>
    <property type="match status" value="1"/>
</dbReference>
<evidence type="ECO:0000313" key="22">
    <source>
        <dbReference type="EMBL" id="AJG21043.1"/>
    </source>
</evidence>
<dbReference type="GO" id="GO:0005524">
    <property type="term" value="F:ATP binding"/>
    <property type="evidence" value="ECO:0007669"/>
    <property type="project" value="UniProtKB-UniRule"/>
</dbReference>
<dbReference type="FunFam" id="3.30.470.20:FF:000008">
    <property type="entry name" value="D-alanine--D-alanine ligase"/>
    <property type="match status" value="1"/>
</dbReference>
<dbReference type="EMBL" id="CP010536">
    <property type="protein sequence ID" value="AJG21043.1"/>
    <property type="molecule type" value="Genomic_DNA"/>
</dbReference>
<dbReference type="NCBIfam" id="NF002378">
    <property type="entry name" value="PRK01372.1"/>
    <property type="match status" value="1"/>
</dbReference>
<keyword evidence="10 20" id="KW-0067">ATP-binding</keyword>
<comment type="similarity">
    <text evidence="4 17">Belongs to the D-alanine--D-alanine ligase family.</text>
</comment>
<dbReference type="Pfam" id="PF07478">
    <property type="entry name" value="Dala_Dala_lig_C"/>
    <property type="match status" value="1"/>
</dbReference>
<keyword evidence="6 17" id="KW-0963">Cytoplasm</keyword>
<dbReference type="AlphaFoldDB" id="A0A0C4YDY7"/>
<dbReference type="GO" id="GO:0046872">
    <property type="term" value="F:metal ion binding"/>
    <property type="evidence" value="ECO:0007669"/>
    <property type="project" value="UniProtKB-KW"/>
</dbReference>
<feature type="active site" evidence="18">
    <location>
        <position position="290"/>
    </location>
</feature>
<keyword evidence="14 19" id="KW-0464">Manganese</keyword>
<comment type="function">
    <text evidence="2 17">Cell wall formation.</text>
</comment>
<keyword evidence="8 19" id="KW-0479">Metal-binding</keyword>
<feature type="binding site" evidence="19">
    <location>
        <position position="279"/>
    </location>
    <ligand>
        <name>Mg(2+)</name>
        <dbReference type="ChEBI" id="CHEBI:18420"/>
        <label>2</label>
    </ligand>
</feature>
<dbReference type="Proteomes" id="UP000031843">
    <property type="component" value="Chromosome main"/>
</dbReference>
<dbReference type="SUPFAM" id="SSF56059">
    <property type="entry name" value="Glutathione synthetase ATP-binding domain-like"/>
    <property type="match status" value="1"/>
</dbReference>
<keyword evidence="9 20" id="KW-0547">Nucleotide-binding</keyword>
<evidence type="ECO:0000256" key="5">
    <source>
        <dbReference type="ARBA" id="ARBA00012216"/>
    </source>
</evidence>
<evidence type="ECO:0000313" key="23">
    <source>
        <dbReference type="Proteomes" id="UP000031843"/>
    </source>
</evidence>
<dbReference type="PANTHER" id="PTHR23132:SF23">
    <property type="entry name" value="D-ALANINE--D-ALANINE LIGASE B"/>
    <property type="match status" value="1"/>
</dbReference>
<reference evidence="22 23" key="1">
    <citation type="journal article" date="2015" name="Genome Announc.">
        <title>Complete Genome Sequence of Cupriavidus basilensis 4G11, Isolated from the Oak Ridge Field Research Center Site.</title>
        <authorList>
            <person name="Ray J."/>
            <person name="Waters R.J."/>
            <person name="Skerker J.M."/>
            <person name="Kuehl J.V."/>
            <person name="Price M.N."/>
            <person name="Huang J."/>
            <person name="Chakraborty R."/>
            <person name="Arkin A.P."/>
            <person name="Deutschbauer A."/>
        </authorList>
    </citation>
    <scope>NUCLEOTIDE SEQUENCE [LARGE SCALE GENOMIC DNA]</scope>
    <source>
        <strain evidence="22">4G11</strain>
    </source>
</reference>
<comment type="cofactor">
    <cofactor evidence="19">
        <name>Mg(2+)</name>
        <dbReference type="ChEBI" id="CHEBI:18420"/>
    </cofactor>
    <cofactor evidence="19">
        <name>Mn(2+)</name>
        <dbReference type="ChEBI" id="CHEBI:29035"/>
    </cofactor>
    <text evidence="19">Binds 2 magnesium or manganese ions per subunit.</text>
</comment>
<dbReference type="InterPro" id="IPR000291">
    <property type="entry name" value="D-Ala_lig_Van_CS"/>
</dbReference>
<feature type="binding site" evidence="19">
    <location>
        <position position="279"/>
    </location>
    <ligand>
        <name>Mg(2+)</name>
        <dbReference type="ChEBI" id="CHEBI:18420"/>
        <label>1</label>
    </ligand>
</feature>
<comment type="pathway">
    <text evidence="17">Cell wall biogenesis; peptidoglycan biosynthesis.</text>
</comment>
<sequence length="327" mass="34622">MSFVAHPNIDPKALGKVGVLLGGRSAEREISLLSGNGVLAALRLRGVDAHAFDPGLQSVAELATAGFDRVFIALHGRYGEDGTIQGLLEQLGVPYTGSGVLASALAMDKQATKRLWTTHGLPTPRFAMLQADTDFDAVVADLGLPLIVKPAREGSSIGLTKVTEAGQMRAAFEKAAALDNDVIAETFIDGAELTCPIVGEGATAEALPVIRIVAPGANYDYQNKYFTDDTQYLCPSGLPADVEAEVRRLAVQSFRVLGCRGWARADVMLSADNKPYLLEMNTSPGMTGHSLVPMAARAVGISYEDFVMQVIAAATLDLHPSAAWKPD</sequence>
<dbReference type="InterPro" id="IPR011127">
    <property type="entry name" value="Dala_Dala_lig_N"/>
</dbReference>
<evidence type="ECO:0000256" key="2">
    <source>
        <dbReference type="ARBA" id="ARBA00003921"/>
    </source>
</evidence>
<comment type="subcellular location">
    <subcellularLocation>
        <location evidence="3 17">Cytoplasm</location>
    </subcellularLocation>
</comment>
<dbReference type="OrthoDB" id="9813261at2"/>
<dbReference type="GO" id="GO:0008716">
    <property type="term" value="F:D-alanine-D-alanine ligase activity"/>
    <property type="evidence" value="ECO:0007669"/>
    <property type="project" value="UniProtKB-UniRule"/>
</dbReference>
<evidence type="ECO:0000256" key="8">
    <source>
        <dbReference type="ARBA" id="ARBA00022723"/>
    </source>
</evidence>
<dbReference type="SUPFAM" id="SSF52440">
    <property type="entry name" value="PreATP-grasp domain"/>
    <property type="match status" value="1"/>
</dbReference>
<evidence type="ECO:0000256" key="14">
    <source>
        <dbReference type="ARBA" id="ARBA00023211"/>
    </source>
</evidence>
<evidence type="ECO:0000256" key="17">
    <source>
        <dbReference type="HAMAP-Rule" id="MF_00047"/>
    </source>
</evidence>
<dbReference type="PROSITE" id="PS00844">
    <property type="entry name" value="DALA_DALA_LIGASE_2"/>
    <property type="match status" value="1"/>
</dbReference>
<dbReference type="Gene3D" id="3.30.470.20">
    <property type="entry name" value="ATP-grasp fold, B domain"/>
    <property type="match status" value="1"/>
</dbReference>
<evidence type="ECO:0000256" key="16">
    <source>
        <dbReference type="ARBA" id="ARBA00047614"/>
    </source>
</evidence>
<protein>
    <recommendedName>
        <fullName evidence="5 17">D-alanine--D-alanine ligase</fullName>
        <ecNumber evidence="5 17">6.3.2.4</ecNumber>
    </recommendedName>
    <alternativeName>
        <fullName evidence="17">D-Ala-D-Ala ligase</fullName>
    </alternativeName>
    <alternativeName>
        <fullName evidence="17">D-alanylalanine synthetase</fullName>
    </alternativeName>
</protein>
<evidence type="ECO:0000256" key="7">
    <source>
        <dbReference type="ARBA" id="ARBA00022598"/>
    </source>
</evidence>
<dbReference type="NCBIfam" id="TIGR01205">
    <property type="entry name" value="D_ala_D_alaTIGR"/>
    <property type="match status" value="1"/>
</dbReference>
<dbReference type="GO" id="GO:0005829">
    <property type="term" value="C:cytosol"/>
    <property type="evidence" value="ECO:0007669"/>
    <property type="project" value="TreeGrafter"/>
</dbReference>
<dbReference type="EC" id="6.3.2.4" evidence="5 17"/>
<feature type="active site" evidence="18">
    <location>
        <position position="27"/>
    </location>
</feature>
<proteinExistence type="inferred from homology"/>
<dbReference type="InterPro" id="IPR011095">
    <property type="entry name" value="Dala_Dala_lig_C"/>
</dbReference>
<dbReference type="InterPro" id="IPR005905">
    <property type="entry name" value="D_ala_D_ala"/>
</dbReference>
<dbReference type="RefSeq" id="WP_043349809.1">
    <property type="nucleotide sequence ID" value="NZ_CP010536.1"/>
</dbReference>
<feature type="binding site" evidence="19">
    <location>
        <position position="281"/>
    </location>
    <ligand>
        <name>Mg(2+)</name>
        <dbReference type="ChEBI" id="CHEBI:18420"/>
        <label>2</label>
    </ligand>
</feature>
<evidence type="ECO:0000256" key="15">
    <source>
        <dbReference type="ARBA" id="ARBA00023316"/>
    </source>
</evidence>
<evidence type="ECO:0000256" key="1">
    <source>
        <dbReference type="ARBA" id="ARBA00001936"/>
    </source>
</evidence>
<accession>A0A0C4YDY7</accession>
<keyword evidence="11 19" id="KW-0460">Magnesium</keyword>
<evidence type="ECO:0000256" key="13">
    <source>
        <dbReference type="ARBA" id="ARBA00022984"/>
    </source>
</evidence>
<dbReference type="PROSITE" id="PS00843">
    <property type="entry name" value="DALA_DALA_LIGASE_1"/>
    <property type="match status" value="1"/>
</dbReference>
<comment type="cofactor">
    <cofactor evidence="1">
        <name>Mn(2+)</name>
        <dbReference type="ChEBI" id="CHEBI:29035"/>
    </cofactor>
</comment>
<evidence type="ECO:0000256" key="12">
    <source>
        <dbReference type="ARBA" id="ARBA00022960"/>
    </source>
</evidence>
<name>A0A0C4YDY7_9BURK</name>
<dbReference type="InterPro" id="IPR011761">
    <property type="entry name" value="ATP-grasp"/>
</dbReference>
<evidence type="ECO:0000256" key="9">
    <source>
        <dbReference type="ARBA" id="ARBA00022741"/>
    </source>
</evidence>
<evidence type="ECO:0000256" key="19">
    <source>
        <dbReference type="PIRSR" id="PIRSR039102-3"/>
    </source>
</evidence>
<keyword evidence="7 17" id="KW-0436">Ligase</keyword>
<keyword evidence="13 17" id="KW-0573">Peptidoglycan synthesis</keyword>
<organism evidence="22 23">
    <name type="scientific">Cupriavidus basilensis</name>
    <dbReference type="NCBI Taxonomy" id="68895"/>
    <lineage>
        <taxon>Bacteria</taxon>
        <taxon>Pseudomonadati</taxon>
        <taxon>Pseudomonadota</taxon>
        <taxon>Betaproteobacteria</taxon>
        <taxon>Burkholderiales</taxon>
        <taxon>Burkholderiaceae</taxon>
        <taxon>Cupriavidus</taxon>
    </lineage>
</organism>
<dbReference type="PIRSF" id="PIRSF039102">
    <property type="entry name" value="Ddl/VanB"/>
    <property type="match status" value="1"/>
</dbReference>
<dbReference type="GO" id="GO:0008360">
    <property type="term" value="P:regulation of cell shape"/>
    <property type="evidence" value="ECO:0007669"/>
    <property type="project" value="UniProtKB-KW"/>
</dbReference>
<dbReference type="Gene3D" id="3.30.1490.20">
    <property type="entry name" value="ATP-grasp fold, A domain"/>
    <property type="match status" value="1"/>
</dbReference>
<gene>
    <name evidence="17" type="primary">ddl</name>
    <name evidence="22" type="ORF">RR42_m3678</name>
</gene>
<feature type="domain" description="ATP-grasp" evidence="21">
    <location>
        <begin position="113"/>
        <end position="312"/>
    </location>
</feature>
<evidence type="ECO:0000256" key="20">
    <source>
        <dbReference type="PROSITE-ProRule" id="PRU00409"/>
    </source>
</evidence>
<dbReference type="Pfam" id="PF01820">
    <property type="entry name" value="Dala_Dala_lig_N"/>
    <property type="match status" value="1"/>
</dbReference>
<keyword evidence="15 17" id="KW-0961">Cell wall biogenesis/degradation</keyword>
<dbReference type="Gene3D" id="3.40.50.20">
    <property type="match status" value="1"/>
</dbReference>
<keyword evidence="23" id="KW-1185">Reference proteome</keyword>
<keyword evidence="12 17" id="KW-0133">Cell shape</keyword>
<evidence type="ECO:0000256" key="4">
    <source>
        <dbReference type="ARBA" id="ARBA00010871"/>
    </source>
</evidence>
<dbReference type="InterPro" id="IPR013815">
    <property type="entry name" value="ATP_grasp_subdomain_1"/>
</dbReference>
<evidence type="ECO:0000256" key="11">
    <source>
        <dbReference type="ARBA" id="ARBA00022842"/>
    </source>
</evidence>
<dbReference type="UniPathway" id="UPA00219"/>
<dbReference type="KEGG" id="cbw:RR42_m3678"/>
<evidence type="ECO:0000256" key="6">
    <source>
        <dbReference type="ARBA" id="ARBA00022490"/>
    </source>
</evidence>
<evidence type="ECO:0000259" key="21">
    <source>
        <dbReference type="PROSITE" id="PS50975"/>
    </source>
</evidence>
<dbReference type="PROSITE" id="PS50975">
    <property type="entry name" value="ATP_GRASP"/>
    <property type="match status" value="1"/>
</dbReference>
<dbReference type="GO" id="GO:0009252">
    <property type="term" value="P:peptidoglycan biosynthetic process"/>
    <property type="evidence" value="ECO:0007669"/>
    <property type="project" value="UniProtKB-UniRule"/>
</dbReference>
<dbReference type="HAMAP" id="MF_00047">
    <property type="entry name" value="Dala_Dala_lig"/>
    <property type="match status" value="1"/>
</dbReference>
<feature type="active site" evidence="18">
    <location>
        <position position="155"/>
    </location>
</feature>
<feature type="binding site" evidence="19">
    <location>
        <position position="266"/>
    </location>
    <ligand>
        <name>Mg(2+)</name>
        <dbReference type="ChEBI" id="CHEBI:18420"/>
        <label>1</label>
    </ligand>
</feature>
<evidence type="ECO:0000256" key="10">
    <source>
        <dbReference type="ARBA" id="ARBA00022840"/>
    </source>
</evidence>
<dbReference type="PANTHER" id="PTHR23132">
    <property type="entry name" value="D-ALANINE--D-ALANINE LIGASE"/>
    <property type="match status" value="1"/>
</dbReference>
<evidence type="ECO:0000256" key="18">
    <source>
        <dbReference type="PIRSR" id="PIRSR039102-1"/>
    </source>
</evidence>
<evidence type="ECO:0000256" key="3">
    <source>
        <dbReference type="ARBA" id="ARBA00004496"/>
    </source>
</evidence>
<dbReference type="GO" id="GO:0071555">
    <property type="term" value="P:cell wall organization"/>
    <property type="evidence" value="ECO:0007669"/>
    <property type="project" value="UniProtKB-KW"/>
</dbReference>